<evidence type="ECO:0000256" key="5">
    <source>
        <dbReference type="ARBA" id="ARBA00022989"/>
    </source>
</evidence>
<feature type="transmembrane region" description="Helical" evidence="7">
    <location>
        <begin position="318"/>
        <end position="339"/>
    </location>
</feature>
<feature type="transmembrane region" description="Helical" evidence="7">
    <location>
        <begin position="143"/>
        <end position="161"/>
    </location>
</feature>
<dbReference type="EMBL" id="VSSQ01000328">
    <property type="protein sequence ID" value="MPL91426.1"/>
    <property type="molecule type" value="Genomic_DNA"/>
</dbReference>
<feature type="transmembrane region" description="Helical" evidence="7">
    <location>
        <begin position="188"/>
        <end position="206"/>
    </location>
</feature>
<evidence type="ECO:0000256" key="6">
    <source>
        <dbReference type="ARBA" id="ARBA00023136"/>
    </source>
</evidence>
<organism evidence="8">
    <name type="scientific">bioreactor metagenome</name>
    <dbReference type="NCBI Taxonomy" id="1076179"/>
    <lineage>
        <taxon>unclassified sequences</taxon>
        <taxon>metagenomes</taxon>
        <taxon>ecological metagenomes</taxon>
    </lineage>
</organism>
<dbReference type="PANTHER" id="PTHR42865">
    <property type="entry name" value="PROTON/GLUTAMATE-ASPARTATE SYMPORTER"/>
    <property type="match status" value="1"/>
</dbReference>
<feature type="transmembrane region" description="Helical" evidence="7">
    <location>
        <begin position="212"/>
        <end position="235"/>
    </location>
</feature>
<dbReference type="SUPFAM" id="SSF118215">
    <property type="entry name" value="Proton glutamate symport protein"/>
    <property type="match status" value="1"/>
</dbReference>
<keyword evidence="3" id="KW-1003">Cell membrane</keyword>
<protein>
    <submittedName>
        <fullName evidence="8">Proton/sodium-glutamate symport protein</fullName>
    </submittedName>
</protein>
<keyword evidence="4 7" id="KW-0812">Transmembrane</keyword>
<evidence type="ECO:0000256" key="2">
    <source>
        <dbReference type="ARBA" id="ARBA00022448"/>
    </source>
</evidence>
<dbReference type="AlphaFoldDB" id="A0A644VJD0"/>
<dbReference type="InterPro" id="IPR036458">
    <property type="entry name" value="Na:dicarbo_symporter_sf"/>
</dbReference>
<keyword evidence="2" id="KW-0813">Transport</keyword>
<evidence type="ECO:0000313" key="8">
    <source>
        <dbReference type="EMBL" id="MPL91426.1"/>
    </source>
</evidence>
<dbReference type="PANTHER" id="PTHR42865:SF7">
    <property type="entry name" value="PROTON_GLUTAMATE-ASPARTATE SYMPORTER"/>
    <property type="match status" value="1"/>
</dbReference>
<feature type="transmembrane region" description="Helical" evidence="7">
    <location>
        <begin position="40"/>
        <end position="61"/>
    </location>
</feature>
<reference evidence="8" key="1">
    <citation type="submission" date="2019-08" db="EMBL/GenBank/DDBJ databases">
        <authorList>
            <person name="Kucharzyk K."/>
            <person name="Murdoch R.W."/>
            <person name="Higgins S."/>
            <person name="Loffler F."/>
        </authorList>
    </citation>
    <scope>NUCLEOTIDE SEQUENCE</scope>
</reference>
<keyword evidence="6 7" id="KW-0472">Membrane</keyword>
<dbReference type="Gene3D" id="1.10.3860.10">
    <property type="entry name" value="Sodium:dicarboxylate symporter"/>
    <property type="match status" value="1"/>
</dbReference>
<evidence type="ECO:0000256" key="1">
    <source>
        <dbReference type="ARBA" id="ARBA00004651"/>
    </source>
</evidence>
<dbReference type="PRINTS" id="PR00173">
    <property type="entry name" value="EDTRNSPORT"/>
</dbReference>
<comment type="subcellular location">
    <subcellularLocation>
        <location evidence="1">Cell membrane</location>
        <topology evidence="1">Multi-pass membrane protein</topology>
    </subcellularLocation>
</comment>
<gene>
    <name evidence="8" type="primary">gltT_2</name>
    <name evidence="8" type="ORF">SDC9_37494</name>
</gene>
<dbReference type="GO" id="GO:0015293">
    <property type="term" value="F:symporter activity"/>
    <property type="evidence" value="ECO:0007669"/>
    <property type="project" value="UniProtKB-KW"/>
</dbReference>
<evidence type="ECO:0000256" key="7">
    <source>
        <dbReference type="SAM" id="Phobius"/>
    </source>
</evidence>
<dbReference type="Pfam" id="PF00375">
    <property type="entry name" value="SDF"/>
    <property type="match status" value="1"/>
</dbReference>
<sequence length="406" mass="43064">MGKLSKIALWKQILVAIILGGLVGTFVPQLIPIVKPFGTIFLRLLKMLIAPLVLFTLTSGVCKMGDIKQLRTVGVRIIGFFILTSTFSAALGMGFSLLTQPGKGVTDLLTTGKVGKTVTYSFVDNAITWIPTNIFESLSTGDTLQIIVFALFAGVVLLSLGDEYKPLVEIIDKAAGVMLKMTDMVMKYSPIGIFALVAEMVISISAKMMAQVLNFIATDWAACLIIIFIVQPLLVKILSGQSALKYLKNIAPCMVVAASTTSSAATLPLELKVAKEKLGIPEKIYGFCLPLGNTCNMNGMAAAIGCISIFAYNLFDMPITLGACIQFVFLGLVLSIGAAGVKGAGIVMSSVLLQTVGLPLTLVPILAAIWPIIDICHTTANVSGDLAGTIVVAKSMDMLDEKVFNS</sequence>
<dbReference type="GO" id="GO:0006835">
    <property type="term" value="P:dicarboxylic acid transport"/>
    <property type="evidence" value="ECO:0007669"/>
    <property type="project" value="TreeGrafter"/>
</dbReference>
<name>A0A644VJD0_9ZZZZ</name>
<keyword evidence="5 7" id="KW-1133">Transmembrane helix</keyword>
<dbReference type="GO" id="GO:0005886">
    <property type="term" value="C:plasma membrane"/>
    <property type="evidence" value="ECO:0007669"/>
    <property type="project" value="UniProtKB-SubCell"/>
</dbReference>
<accession>A0A644VJD0</accession>
<feature type="transmembrane region" description="Helical" evidence="7">
    <location>
        <begin position="351"/>
        <end position="373"/>
    </location>
</feature>
<feature type="transmembrane region" description="Helical" evidence="7">
    <location>
        <begin position="12"/>
        <end position="34"/>
    </location>
</feature>
<dbReference type="InterPro" id="IPR001991">
    <property type="entry name" value="Na-dicarboxylate_symporter"/>
</dbReference>
<feature type="transmembrane region" description="Helical" evidence="7">
    <location>
        <begin position="73"/>
        <end position="98"/>
    </location>
</feature>
<evidence type="ECO:0000256" key="3">
    <source>
        <dbReference type="ARBA" id="ARBA00022475"/>
    </source>
</evidence>
<proteinExistence type="predicted"/>
<evidence type="ECO:0000256" key="4">
    <source>
        <dbReference type="ARBA" id="ARBA00022692"/>
    </source>
</evidence>
<comment type="caution">
    <text evidence="8">The sequence shown here is derived from an EMBL/GenBank/DDBJ whole genome shotgun (WGS) entry which is preliminary data.</text>
</comment>